<keyword evidence="2 4" id="KW-0808">Transferase</keyword>
<comment type="caution">
    <text evidence="4">The sequence shown here is derived from an EMBL/GenBank/DDBJ whole genome shotgun (WGS) entry which is preliminary data.</text>
</comment>
<gene>
    <name evidence="4" type="ORF">C7B45_04900</name>
</gene>
<keyword evidence="1" id="KW-1277">Toxin-antitoxin system</keyword>
<dbReference type="InterPro" id="IPR016181">
    <property type="entry name" value="Acyl_CoA_acyltransferase"/>
</dbReference>
<evidence type="ECO:0000313" key="4">
    <source>
        <dbReference type="EMBL" id="PSR22962.1"/>
    </source>
</evidence>
<reference evidence="4 5" key="1">
    <citation type="journal article" date="2014" name="BMC Genomics">
        <title>Comparison of environmental and isolate Sulfobacillus genomes reveals diverse carbon, sulfur, nitrogen, and hydrogen metabolisms.</title>
        <authorList>
            <person name="Justice N.B."/>
            <person name="Norman A."/>
            <person name="Brown C.T."/>
            <person name="Singh A."/>
            <person name="Thomas B.C."/>
            <person name="Banfield J.F."/>
        </authorList>
    </citation>
    <scope>NUCLEOTIDE SEQUENCE [LARGE SCALE GENOMIC DNA]</scope>
    <source>
        <strain evidence="4">AMDSBA3</strain>
    </source>
</reference>
<dbReference type="PANTHER" id="PTHR36449">
    <property type="entry name" value="ACETYLTRANSFERASE-RELATED"/>
    <property type="match status" value="1"/>
</dbReference>
<name>A0A2T2WL47_9FIRM</name>
<organism evidence="4 5">
    <name type="scientific">Sulfobacillus acidophilus</name>
    <dbReference type="NCBI Taxonomy" id="53633"/>
    <lineage>
        <taxon>Bacteria</taxon>
        <taxon>Bacillati</taxon>
        <taxon>Bacillota</taxon>
        <taxon>Clostridia</taxon>
        <taxon>Eubacteriales</taxon>
        <taxon>Clostridiales Family XVII. Incertae Sedis</taxon>
        <taxon>Sulfobacillus</taxon>
    </lineage>
</organism>
<dbReference type="Proteomes" id="UP000241848">
    <property type="component" value="Unassembled WGS sequence"/>
</dbReference>
<dbReference type="GO" id="GO:0016746">
    <property type="term" value="F:acyltransferase activity"/>
    <property type="evidence" value="ECO:0007669"/>
    <property type="project" value="UniProtKB-KW"/>
</dbReference>
<accession>A0A2T2WL47</accession>
<protein>
    <submittedName>
        <fullName evidence="4">GNAT family N-acetyltransferase</fullName>
    </submittedName>
</protein>
<dbReference type="PANTHER" id="PTHR36449:SF1">
    <property type="entry name" value="ACETYLTRANSFERASE"/>
    <property type="match status" value="1"/>
</dbReference>
<keyword evidence="3" id="KW-0012">Acyltransferase</keyword>
<sequence>MMEPIRVEALARHHDRTGFECPTGGLEDYLRKQASQDVKRGAAAVFVGVYPSAPEEILGYYTLSSFSLKVTDIPAQHQQKLARYPDVGVTLLGRLAVGVAFQGQHIGEFLLVDALRRVVSSSATIATVALVVDALDGSETFYTRYGFMHLGGQRYWLPLDTARFLVQDQTAAIVADQESSP</sequence>
<dbReference type="SUPFAM" id="SSF55729">
    <property type="entry name" value="Acyl-CoA N-acyltransferases (Nat)"/>
    <property type="match status" value="1"/>
</dbReference>
<dbReference type="AlphaFoldDB" id="A0A2T2WL47"/>
<evidence type="ECO:0000313" key="5">
    <source>
        <dbReference type="Proteomes" id="UP000241848"/>
    </source>
</evidence>
<evidence type="ECO:0000256" key="2">
    <source>
        <dbReference type="ARBA" id="ARBA00022679"/>
    </source>
</evidence>
<evidence type="ECO:0000256" key="1">
    <source>
        <dbReference type="ARBA" id="ARBA00022649"/>
    </source>
</evidence>
<dbReference type="EMBL" id="PXYV01000010">
    <property type="protein sequence ID" value="PSR22962.1"/>
    <property type="molecule type" value="Genomic_DNA"/>
</dbReference>
<evidence type="ECO:0000256" key="3">
    <source>
        <dbReference type="ARBA" id="ARBA00023315"/>
    </source>
</evidence>
<proteinExistence type="predicted"/>
<dbReference type="Gene3D" id="3.40.630.30">
    <property type="match status" value="1"/>
</dbReference>